<dbReference type="SUPFAM" id="SSF54106">
    <property type="entry name" value="LysM domain"/>
    <property type="match status" value="1"/>
</dbReference>
<sequence length="185" mass="21171">MIKYQFEFLAANDTPLAGCNYQIMWGAKELKSGQADSKGIASFDSELVNNRKIRVRFWAKGQPKDAAFESIDFSWVENIVTQPVKAPVIYEMPLRETENKDGEKAEYRQAYYEVQSGDTWEKIARECETNVSLIKFINELSDDDSVLQKGLILLLPREAKRPSKQREGIKDENTKTVEKANNLRG</sequence>
<evidence type="ECO:0000313" key="5">
    <source>
        <dbReference type="Proteomes" id="UP000193466"/>
    </source>
</evidence>
<gene>
    <name evidence="3" type="ORF">BWD10_10865</name>
    <name evidence="4" type="ORF">SAMEA4504057_00310</name>
</gene>
<accession>A0AB38DNP0</accession>
<dbReference type="InterPro" id="IPR036779">
    <property type="entry name" value="LysM_dom_sf"/>
</dbReference>
<dbReference type="KEGG" id="nzo:SAMEA4504057_0310"/>
<feature type="compositionally biased region" description="Basic and acidic residues" evidence="1">
    <location>
        <begin position="160"/>
        <end position="178"/>
    </location>
</feature>
<evidence type="ECO:0000259" key="2">
    <source>
        <dbReference type="PROSITE" id="PS51782"/>
    </source>
</evidence>
<keyword evidence="5" id="KW-1185">Reference proteome</keyword>
<dbReference type="PROSITE" id="PS51782">
    <property type="entry name" value="LYSM"/>
    <property type="match status" value="1"/>
</dbReference>
<feature type="region of interest" description="Disordered" evidence="1">
    <location>
        <begin position="160"/>
        <end position="185"/>
    </location>
</feature>
<evidence type="ECO:0000256" key="1">
    <source>
        <dbReference type="SAM" id="MobiDB-lite"/>
    </source>
</evidence>
<dbReference type="Gene3D" id="3.10.350.10">
    <property type="entry name" value="LysM domain"/>
    <property type="match status" value="1"/>
</dbReference>
<reference evidence="4 6" key="2">
    <citation type="submission" date="2017-06" db="EMBL/GenBank/DDBJ databases">
        <authorList>
            <consortium name="Pathogen Informatics"/>
        </authorList>
    </citation>
    <scope>NUCLEOTIDE SEQUENCE [LARGE SCALE GENOMIC DNA]</scope>
    <source>
        <strain evidence="4 6">NCTC12230</strain>
    </source>
</reference>
<dbReference type="EMBL" id="MTBM01000017">
    <property type="protein sequence ID" value="OSI09156.1"/>
    <property type="molecule type" value="Genomic_DNA"/>
</dbReference>
<dbReference type="RefSeq" id="WP_085364358.1">
    <property type="nucleotide sequence ID" value="NZ_LT906434.1"/>
</dbReference>
<evidence type="ECO:0000313" key="3">
    <source>
        <dbReference type="EMBL" id="OSI09156.1"/>
    </source>
</evidence>
<proteinExistence type="predicted"/>
<dbReference type="Proteomes" id="UP000215033">
    <property type="component" value="Chromosome 1"/>
</dbReference>
<name>A0AB38DNP0_9NEIS</name>
<dbReference type="Proteomes" id="UP000193466">
    <property type="component" value="Unassembled WGS sequence"/>
</dbReference>
<protein>
    <recommendedName>
        <fullName evidence="2">LysM domain-containing protein</fullName>
    </recommendedName>
</protein>
<reference evidence="3 5" key="1">
    <citation type="submission" date="2017-01" db="EMBL/GenBank/DDBJ databases">
        <authorList>
            <person name="Wolfgang W.J."/>
            <person name="Cole J."/>
            <person name="Wroblewski D."/>
            <person name="Mcginnis J."/>
            <person name="Musser K.A."/>
        </authorList>
    </citation>
    <scope>NUCLEOTIDE SEQUENCE [LARGE SCALE GENOMIC DNA]</scope>
    <source>
        <strain evidence="3 5">DSM 21643</strain>
    </source>
</reference>
<dbReference type="InterPro" id="IPR018392">
    <property type="entry name" value="LysM"/>
</dbReference>
<feature type="domain" description="LysM" evidence="2">
    <location>
        <begin position="110"/>
        <end position="155"/>
    </location>
</feature>
<dbReference type="AlphaFoldDB" id="A0AB38DNP0"/>
<dbReference type="Pfam" id="PF01476">
    <property type="entry name" value="LysM"/>
    <property type="match status" value="1"/>
</dbReference>
<evidence type="ECO:0000313" key="4">
    <source>
        <dbReference type="EMBL" id="SNU78834.1"/>
    </source>
</evidence>
<dbReference type="CDD" id="cd00118">
    <property type="entry name" value="LysM"/>
    <property type="match status" value="1"/>
</dbReference>
<dbReference type="EMBL" id="LT906434">
    <property type="protein sequence ID" value="SNU78834.1"/>
    <property type="molecule type" value="Genomic_DNA"/>
</dbReference>
<organism evidence="4 6">
    <name type="scientific">Neisseria zoodegmatis</name>
    <dbReference type="NCBI Taxonomy" id="326523"/>
    <lineage>
        <taxon>Bacteria</taxon>
        <taxon>Pseudomonadati</taxon>
        <taxon>Pseudomonadota</taxon>
        <taxon>Betaproteobacteria</taxon>
        <taxon>Neisseriales</taxon>
        <taxon>Neisseriaceae</taxon>
        <taxon>Neisseria</taxon>
    </lineage>
</organism>
<evidence type="ECO:0000313" key="6">
    <source>
        <dbReference type="Proteomes" id="UP000215033"/>
    </source>
</evidence>